<reference evidence="2 3" key="1">
    <citation type="submission" date="2024-11" db="EMBL/GenBank/DDBJ databases">
        <title>A near-complete genome assembly of Cinchona calisaya.</title>
        <authorList>
            <person name="Lian D.C."/>
            <person name="Zhao X.W."/>
            <person name="Wei L."/>
        </authorList>
    </citation>
    <scope>NUCLEOTIDE SEQUENCE [LARGE SCALE GENOMIC DNA]</scope>
    <source>
        <tissue evidence="2">Nenye</tissue>
    </source>
</reference>
<organism evidence="2 3">
    <name type="scientific">Cinchona calisaya</name>
    <dbReference type="NCBI Taxonomy" id="153742"/>
    <lineage>
        <taxon>Eukaryota</taxon>
        <taxon>Viridiplantae</taxon>
        <taxon>Streptophyta</taxon>
        <taxon>Embryophyta</taxon>
        <taxon>Tracheophyta</taxon>
        <taxon>Spermatophyta</taxon>
        <taxon>Magnoliopsida</taxon>
        <taxon>eudicotyledons</taxon>
        <taxon>Gunneridae</taxon>
        <taxon>Pentapetalae</taxon>
        <taxon>asterids</taxon>
        <taxon>lamiids</taxon>
        <taxon>Gentianales</taxon>
        <taxon>Rubiaceae</taxon>
        <taxon>Cinchonoideae</taxon>
        <taxon>Cinchoneae</taxon>
        <taxon>Cinchona</taxon>
    </lineage>
</organism>
<evidence type="ECO:0000313" key="3">
    <source>
        <dbReference type="Proteomes" id="UP001630127"/>
    </source>
</evidence>
<gene>
    <name evidence="2" type="ORF">ACH5RR_012729</name>
</gene>
<comment type="caution">
    <text evidence="2">The sequence shown here is derived from an EMBL/GenBank/DDBJ whole genome shotgun (WGS) entry which is preliminary data.</text>
</comment>
<sequence>MIEEFSPPCKIWESTTPAICSPFSFSFLPGKVDQRKIACFSLGLMATYIVVRLPTRMPSWSKNPFTSKGAGSKKTCTENVFFSTFSSPKAKGETVSLSFCSSFAFPWIDVAGAKPALFAPQIKKVRGKHTFFLCTIRKRTTHSIPWAHRIKCKAMLSWKSFRQQETLELVGASEQNKSKPKMDQDSLPAKPISKGTKNGICKVDRAPIL</sequence>
<evidence type="ECO:0000256" key="1">
    <source>
        <dbReference type="SAM" id="MobiDB-lite"/>
    </source>
</evidence>
<dbReference type="AlphaFoldDB" id="A0ABD3A945"/>
<evidence type="ECO:0000313" key="2">
    <source>
        <dbReference type="EMBL" id="KAL3528073.1"/>
    </source>
</evidence>
<dbReference type="Proteomes" id="UP001630127">
    <property type="component" value="Unassembled WGS sequence"/>
</dbReference>
<feature type="region of interest" description="Disordered" evidence="1">
    <location>
        <begin position="171"/>
        <end position="198"/>
    </location>
</feature>
<name>A0ABD3A945_9GENT</name>
<protein>
    <submittedName>
        <fullName evidence="2">Uncharacterized protein</fullName>
    </submittedName>
</protein>
<keyword evidence="3" id="KW-1185">Reference proteome</keyword>
<dbReference type="EMBL" id="JBJUIK010000005">
    <property type="protein sequence ID" value="KAL3528073.1"/>
    <property type="molecule type" value="Genomic_DNA"/>
</dbReference>
<accession>A0ABD3A945</accession>
<proteinExistence type="predicted"/>